<name>A0ABD1CM49_CULPP</name>
<organism evidence="2 3">
    <name type="scientific">Culex pipiens pipiens</name>
    <name type="common">Northern house mosquito</name>
    <dbReference type="NCBI Taxonomy" id="38569"/>
    <lineage>
        <taxon>Eukaryota</taxon>
        <taxon>Metazoa</taxon>
        <taxon>Ecdysozoa</taxon>
        <taxon>Arthropoda</taxon>
        <taxon>Hexapoda</taxon>
        <taxon>Insecta</taxon>
        <taxon>Pterygota</taxon>
        <taxon>Neoptera</taxon>
        <taxon>Endopterygota</taxon>
        <taxon>Diptera</taxon>
        <taxon>Nematocera</taxon>
        <taxon>Culicoidea</taxon>
        <taxon>Culicidae</taxon>
        <taxon>Culicinae</taxon>
        <taxon>Culicini</taxon>
        <taxon>Culex</taxon>
        <taxon>Culex</taxon>
    </lineage>
</organism>
<keyword evidence="3" id="KW-1185">Reference proteome</keyword>
<dbReference type="EMBL" id="JBEHCU010010974">
    <property type="protein sequence ID" value="KAL1377431.1"/>
    <property type="molecule type" value="Genomic_DNA"/>
</dbReference>
<proteinExistence type="predicted"/>
<comment type="caution">
    <text evidence="2">The sequence shown here is derived from an EMBL/GenBank/DDBJ whole genome shotgun (WGS) entry which is preliminary data.</text>
</comment>
<dbReference type="AlphaFoldDB" id="A0ABD1CM49"/>
<protein>
    <submittedName>
        <fullName evidence="2">Uncharacterized protein</fullName>
    </submittedName>
</protein>
<evidence type="ECO:0000256" key="1">
    <source>
        <dbReference type="SAM" id="MobiDB-lite"/>
    </source>
</evidence>
<evidence type="ECO:0000313" key="2">
    <source>
        <dbReference type="EMBL" id="KAL1377431.1"/>
    </source>
</evidence>
<dbReference type="Proteomes" id="UP001562425">
    <property type="component" value="Unassembled WGS sequence"/>
</dbReference>
<feature type="compositionally biased region" description="Low complexity" evidence="1">
    <location>
        <begin position="43"/>
        <end position="52"/>
    </location>
</feature>
<feature type="region of interest" description="Disordered" evidence="1">
    <location>
        <begin position="38"/>
        <end position="66"/>
    </location>
</feature>
<accession>A0ABD1CM49</accession>
<feature type="region of interest" description="Disordered" evidence="1">
    <location>
        <begin position="174"/>
        <end position="193"/>
    </location>
</feature>
<evidence type="ECO:0000313" key="3">
    <source>
        <dbReference type="Proteomes" id="UP001562425"/>
    </source>
</evidence>
<gene>
    <name evidence="2" type="ORF">pipiens_016264</name>
</gene>
<reference evidence="2 3" key="1">
    <citation type="submission" date="2024-05" db="EMBL/GenBank/DDBJ databases">
        <title>Culex pipiens pipiens assembly and annotation.</title>
        <authorList>
            <person name="Alout H."/>
            <person name="Durand T."/>
        </authorList>
    </citation>
    <scope>NUCLEOTIDE SEQUENCE [LARGE SCALE GENOMIC DNA]</scope>
    <source>
        <strain evidence="2">HA-2024</strain>
        <tissue evidence="2">Whole body</tissue>
    </source>
</reference>
<sequence length="193" mass="20878">MTPDLFAARSEKSNVDNEAVNPCCVRCFGLANTIKQEQQKTNAPTTASAAASGRSPNDTLQADKQKPLDMLNIVNSTIIEEQKQAKVRLSFDCAGSSPSREVQAILSLKDNDCLNEYYDSGNILLGKTDGIGSANGELNDLENEIIDDLDDDKGYNFKSVPVLFPQQVVPEVKPFNKDPVAPAATAEQVTTVQ</sequence>